<dbReference type="RefSeq" id="WP_345840585.1">
    <property type="nucleotide sequence ID" value="NZ_JBDIME010000046.1"/>
</dbReference>
<dbReference type="PANTHER" id="PTHR33747">
    <property type="entry name" value="UPF0225 PROTEIN SCO1677"/>
    <property type="match status" value="1"/>
</dbReference>
<dbReference type="Gene3D" id="3.10.450.50">
    <property type="match status" value="1"/>
</dbReference>
<feature type="non-terminal residue" evidence="1">
    <location>
        <position position="1"/>
    </location>
</feature>
<dbReference type="EMBL" id="JBDIME010000046">
    <property type="protein sequence ID" value="MEN2793382.1"/>
    <property type="molecule type" value="Genomic_DNA"/>
</dbReference>
<keyword evidence="2" id="KW-1185">Reference proteome</keyword>
<evidence type="ECO:0000313" key="2">
    <source>
        <dbReference type="Proteomes" id="UP001419910"/>
    </source>
</evidence>
<evidence type="ECO:0000313" key="1">
    <source>
        <dbReference type="EMBL" id="MEN2793382.1"/>
    </source>
</evidence>
<accession>A0ABU9YCF2</accession>
<dbReference type="Proteomes" id="UP001419910">
    <property type="component" value="Unassembled WGS sequence"/>
</dbReference>
<dbReference type="Pfam" id="PF02810">
    <property type="entry name" value="SEC-C"/>
    <property type="match status" value="1"/>
</dbReference>
<reference evidence="1 2" key="1">
    <citation type="submission" date="2024-05" db="EMBL/GenBank/DDBJ databases">
        <authorList>
            <person name="Liu Q."/>
            <person name="Xin Y.-H."/>
        </authorList>
    </citation>
    <scope>NUCLEOTIDE SEQUENCE [LARGE SCALE GENOMIC DNA]</scope>
    <source>
        <strain evidence="1 2">CGMCC 1.10181</strain>
    </source>
</reference>
<name>A0ABU9YCF2_9SPHN</name>
<dbReference type="InterPro" id="IPR004027">
    <property type="entry name" value="SEC_C_motif"/>
</dbReference>
<protein>
    <submittedName>
        <fullName evidence="1">SEC-C metal-binding domain-containing protein</fullName>
    </submittedName>
</protein>
<dbReference type="PANTHER" id="PTHR33747:SF1">
    <property type="entry name" value="ADENYLATE CYCLASE-ASSOCIATED CAP C-TERMINAL DOMAIN-CONTAINING PROTEIN"/>
    <property type="match status" value="1"/>
</dbReference>
<organism evidence="1 2">
    <name type="scientific">Sphingomonas oligophenolica</name>
    <dbReference type="NCBI Taxonomy" id="301154"/>
    <lineage>
        <taxon>Bacteria</taxon>
        <taxon>Pseudomonadati</taxon>
        <taxon>Pseudomonadota</taxon>
        <taxon>Alphaproteobacteria</taxon>
        <taxon>Sphingomonadales</taxon>
        <taxon>Sphingomonadaceae</taxon>
        <taxon>Sphingomonas</taxon>
    </lineage>
</organism>
<comment type="caution">
    <text evidence="1">The sequence shown here is derived from an EMBL/GenBank/DDBJ whole genome shotgun (WGS) entry which is preliminary data.</text>
</comment>
<proteinExistence type="predicted"/>
<dbReference type="SUPFAM" id="SSF103642">
    <property type="entry name" value="Sec-C motif"/>
    <property type="match status" value="1"/>
</dbReference>
<sequence length="88" mass="9707">DERTASFIGLFVGFMDMLEDIEEREDADELRDEHAALMPRALVGMRKLALMREGNARALTSMKATKVGRNAPCPCGSGQKFKRCCGAN</sequence>
<gene>
    <name evidence="1" type="ORF">ABC974_27430</name>
</gene>